<gene>
    <name evidence="1" type="ORF">QO011_002331</name>
</gene>
<comment type="caution">
    <text evidence="1">The sequence shown here is derived from an EMBL/GenBank/DDBJ whole genome shotgun (WGS) entry which is preliminary data.</text>
</comment>
<sequence length="42" mass="4477">MQEMVRLTAADGLNRDVGGSHDRAGAECARARTLDILGRHVG</sequence>
<proteinExistence type="predicted"/>
<dbReference type="RefSeq" id="WP_307271878.1">
    <property type="nucleotide sequence ID" value="NZ_JAUSVX010000003.1"/>
</dbReference>
<evidence type="ECO:0000313" key="2">
    <source>
        <dbReference type="Proteomes" id="UP001242480"/>
    </source>
</evidence>
<keyword evidence="2" id="KW-1185">Reference proteome</keyword>
<protein>
    <submittedName>
        <fullName evidence="1">Uncharacterized protein</fullName>
    </submittedName>
</protein>
<dbReference type="Proteomes" id="UP001242480">
    <property type="component" value="Unassembled WGS sequence"/>
</dbReference>
<accession>A0ABU0J6R0</accession>
<reference evidence="1 2" key="1">
    <citation type="submission" date="2023-07" db="EMBL/GenBank/DDBJ databases">
        <title>Genomic Encyclopedia of Type Strains, Phase IV (KMG-IV): sequencing the most valuable type-strain genomes for metagenomic binning, comparative biology and taxonomic classification.</title>
        <authorList>
            <person name="Goeker M."/>
        </authorList>
    </citation>
    <scope>NUCLEOTIDE SEQUENCE [LARGE SCALE GENOMIC DNA]</scope>
    <source>
        <strain evidence="1 2">DSM 19619</strain>
    </source>
</reference>
<name>A0ABU0J6R0_9HYPH</name>
<organism evidence="1 2">
    <name type="scientific">Labrys wisconsinensis</name>
    <dbReference type="NCBI Taxonomy" id="425677"/>
    <lineage>
        <taxon>Bacteria</taxon>
        <taxon>Pseudomonadati</taxon>
        <taxon>Pseudomonadota</taxon>
        <taxon>Alphaproteobacteria</taxon>
        <taxon>Hyphomicrobiales</taxon>
        <taxon>Xanthobacteraceae</taxon>
        <taxon>Labrys</taxon>
    </lineage>
</organism>
<evidence type="ECO:0000313" key="1">
    <source>
        <dbReference type="EMBL" id="MDQ0469320.1"/>
    </source>
</evidence>
<dbReference type="EMBL" id="JAUSVX010000003">
    <property type="protein sequence ID" value="MDQ0469320.1"/>
    <property type="molecule type" value="Genomic_DNA"/>
</dbReference>